<evidence type="ECO:0000259" key="5">
    <source>
        <dbReference type="PROSITE" id="PS51891"/>
    </source>
</evidence>
<dbReference type="InterPro" id="IPR011057">
    <property type="entry name" value="Mss4-like_sf"/>
</dbReference>
<proteinExistence type="inferred from homology"/>
<protein>
    <submittedName>
        <fullName evidence="6">GFA family protein</fullName>
    </submittedName>
</protein>
<dbReference type="InterPro" id="IPR006913">
    <property type="entry name" value="CENP-V/GFA"/>
</dbReference>
<dbReference type="PROSITE" id="PS51891">
    <property type="entry name" value="CENP_V_GFA"/>
    <property type="match status" value="1"/>
</dbReference>
<gene>
    <name evidence="6" type="ORF">WG219_10485</name>
</gene>
<evidence type="ECO:0000256" key="2">
    <source>
        <dbReference type="ARBA" id="ARBA00022723"/>
    </source>
</evidence>
<organism evidence="6 7">
    <name type="scientific">Ectopseudomonas mendocina</name>
    <name type="common">Pseudomonas mendocina</name>
    <dbReference type="NCBI Taxonomy" id="300"/>
    <lineage>
        <taxon>Bacteria</taxon>
        <taxon>Pseudomonadati</taxon>
        <taxon>Pseudomonadota</taxon>
        <taxon>Gammaproteobacteria</taxon>
        <taxon>Pseudomonadales</taxon>
        <taxon>Pseudomonadaceae</taxon>
        <taxon>Ectopseudomonas</taxon>
    </lineage>
</organism>
<evidence type="ECO:0000313" key="6">
    <source>
        <dbReference type="EMBL" id="WXL27844.1"/>
    </source>
</evidence>
<dbReference type="Gene3D" id="3.90.1590.10">
    <property type="entry name" value="glutathione-dependent formaldehyde- activating enzyme (gfa)"/>
    <property type="match status" value="1"/>
</dbReference>
<comment type="similarity">
    <text evidence="1">Belongs to the Gfa family.</text>
</comment>
<dbReference type="SUPFAM" id="SSF51316">
    <property type="entry name" value="Mss4-like"/>
    <property type="match status" value="1"/>
</dbReference>
<accession>A0ABZ2RU77</accession>
<dbReference type="Proteomes" id="UP001476583">
    <property type="component" value="Chromosome"/>
</dbReference>
<evidence type="ECO:0000256" key="1">
    <source>
        <dbReference type="ARBA" id="ARBA00005495"/>
    </source>
</evidence>
<dbReference type="EMBL" id="CP148074">
    <property type="protein sequence ID" value="WXL27844.1"/>
    <property type="molecule type" value="Genomic_DNA"/>
</dbReference>
<keyword evidence="2" id="KW-0479">Metal-binding</keyword>
<keyword evidence="7" id="KW-1185">Reference proteome</keyword>
<dbReference type="Pfam" id="PF04828">
    <property type="entry name" value="GFA"/>
    <property type="match status" value="1"/>
</dbReference>
<sequence>MHSGSCLCNAVQYQISSPLTSATHCHCSQCRKGHGAAFASYASALRENFNITAGQDFIVRYEPSPGVTRSFCQRCGATLLWESDNERPEWLAIALGTLDTPLGIIPQKHIYTDDKADWYHIADNLPREGRS</sequence>
<keyword evidence="3" id="KW-0862">Zinc</keyword>
<evidence type="ECO:0000313" key="7">
    <source>
        <dbReference type="Proteomes" id="UP001476583"/>
    </source>
</evidence>
<evidence type="ECO:0000256" key="3">
    <source>
        <dbReference type="ARBA" id="ARBA00022833"/>
    </source>
</evidence>
<keyword evidence="4" id="KW-0456">Lyase</keyword>
<name>A0ABZ2RU77_ECTME</name>
<reference evidence="6 7" key="1">
    <citation type="submission" date="2024-03" db="EMBL/GenBank/DDBJ databases">
        <title>Complete genome of BD2.</title>
        <authorList>
            <person name="Cao G."/>
        </authorList>
    </citation>
    <scope>NUCLEOTIDE SEQUENCE [LARGE SCALE GENOMIC DNA]</scope>
    <source>
        <strain evidence="6 7">BD2</strain>
    </source>
</reference>
<dbReference type="PANTHER" id="PTHR33337">
    <property type="entry name" value="GFA DOMAIN-CONTAINING PROTEIN"/>
    <property type="match status" value="1"/>
</dbReference>
<dbReference type="PANTHER" id="PTHR33337:SF40">
    <property type="entry name" value="CENP-V_GFA DOMAIN-CONTAINING PROTEIN-RELATED"/>
    <property type="match status" value="1"/>
</dbReference>
<evidence type="ECO:0000256" key="4">
    <source>
        <dbReference type="ARBA" id="ARBA00023239"/>
    </source>
</evidence>
<feature type="domain" description="CENP-V/GFA" evidence="5">
    <location>
        <begin position="2"/>
        <end position="108"/>
    </location>
</feature>